<accession>A0ABW9RJR8</accession>
<gene>
    <name evidence="2" type="ORF">E1163_05165</name>
</gene>
<feature type="non-terminal residue" evidence="2">
    <location>
        <position position="75"/>
    </location>
</feature>
<keyword evidence="3" id="KW-1185">Reference proteome</keyword>
<dbReference type="Pfam" id="PF12680">
    <property type="entry name" value="SnoaL_2"/>
    <property type="match status" value="1"/>
</dbReference>
<dbReference type="RefSeq" id="WP_185155966.1">
    <property type="nucleotide sequence ID" value="NZ_SMLW01000397.1"/>
</dbReference>
<proteinExistence type="predicted"/>
<dbReference type="Gene3D" id="3.10.450.50">
    <property type="match status" value="1"/>
</dbReference>
<comment type="caution">
    <text evidence="2">The sequence shown here is derived from an EMBL/GenBank/DDBJ whole genome shotgun (WGS) entry which is preliminary data.</text>
</comment>
<feature type="domain" description="SnoaL-like" evidence="1">
    <location>
        <begin position="7"/>
        <end position="74"/>
    </location>
</feature>
<dbReference type="SUPFAM" id="SSF54427">
    <property type="entry name" value="NTF2-like"/>
    <property type="match status" value="1"/>
</dbReference>
<dbReference type="EMBL" id="SMLW01000397">
    <property type="protein sequence ID" value="MTI24329.1"/>
    <property type="molecule type" value="Genomic_DNA"/>
</dbReference>
<dbReference type="InterPro" id="IPR032710">
    <property type="entry name" value="NTF2-like_dom_sf"/>
</dbReference>
<name>A0ABW9RJR8_9BACT</name>
<protein>
    <submittedName>
        <fullName evidence="2">Nuclear transport factor 2 family protein</fullName>
    </submittedName>
</protein>
<dbReference type="Proteomes" id="UP000798808">
    <property type="component" value="Unassembled WGS sequence"/>
</dbReference>
<reference evidence="2 3" key="1">
    <citation type="submission" date="2019-02" db="EMBL/GenBank/DDBJ databases">
        <authorList>
            <person name="Goldberg S.R."/>
            <person name="Haltli B.A."/>
            <person name="Correa H."/>
            <person name="Russell K.G."/>
        </authorList>
    </citation>
    <scope>NUCLEOTIDE SEQUENCE [LARGE SCALE GENOMIC DNA]</scope>
    <source>
        <strain evidence="2 3">JCM 16186</strain>
    </source>
</reference>
<evidence type="ECO:0000313" key="3">
    <source>
        <dbReference type="Proteomes" id="UP000798808"/>
    </source>
</evidence>
<evidence type="ECO:0000313" key="2">
    <source>
        <dbReference type="EMBL" id="MTI24329.1"/>
    </source>
</evidence>
<organism evidence="2 3">
    <name type="scientific">Fulvivirga kasyanovii</name>
    <dbReference type="NCBI Taxonomy" id="396812"/>
    <lineage>
        <taxon>Bacteria</taxon>
        <taxon>Pseudomonadati</taxon>
        <taxon>Bacteroidota</taxon>
        <taxon>Cytophagia</taxon>
        <taxon>Cytophagales</taxon>
        <taxon>Fulvivirgaceae</taxon>
        <taxon>Fulvivirga</taxon>
    </lineage>
</organism>
<sequence length="75" mass="8318">MNNKEVVKKVVEAFLSSDIETALTYMTDDVKMGWPGFFDLKPGKEEVRNFFKTVPEMTSSGIGDIIEDGNKVAAT</sequence>
<dbReference type="InterPro" id="IPR037401">
    <property type="entry name" value="SnoaL-like"/>
</dbReference>
<evidence type="ECO:0000259" key="1">
    <source>
        <dbReference type="Pfam" id="PF12680"/>
    </source>
</evidence>